<comment type="caution">
    <text evidence="3">The sequence shown here is derived from an EMBL/GenBank/DDBJ whole genome shotgun (WGS) entry which is preliminary data.</text>
</comment>
<organism evidence="3 4">
    <name type="scientific">Sulfurirhabdus autotrophica</name>
    <dbReference type="NCBI Taxonomy" id="1706046"/>
    <lineage>
        <taxon>Bacteria</taxon>
        <taxon>Pseudomonadati</taxon>
        <taxon>Pseudomonadota</taxon>
        <taxon>Betaproteobacteria</taxon>
        <taxon>Nitrosomonadales</taxon>
        <taxon>Sulfuricellaceae</taxon>
        <taxon>Sulfurirhabdus</taxon>
    </lineage>
</organism>
<evidence type="ECO:0000313" key="3">
    <source>
        <dbReference type="EMBL" id="TCV82709.1"/>
    </source>
</evidence>
<feature type="domain" description="N-terminal" evidence="1">
    <location>
        <begin position="4"/>
        <end position="110"/>
    </location>
</feature>
<accession>A0A4V2W138</accession>
<dbReference type="AlphaFoldDB" id="A0A4V2W138"/>
<dbReference type="GO" id="GO:0003697">
    <property type="term" value="F:single-stranded DNA binding"/>
    <property type="evidence" value="ECO:0007669"/>
    <property type="project" value="InterPro"/>
</dbReference>
<dbReference type="InterPro" id="IPR041459">
    <property type="entry name" value="MPTase-PolyVal"/>
</dbReference>
<evidence type="ECO:0000313" key="4">
    <source>
        <dbReference type="Proteomes" id="UP000295367"/>
    </source>
</evidence>
<protein>
    <submittedName>
        <fullName evidence="3">Antirestriction protein ArdC</fullName>
    </submittedName>
</protein>
<dbReference type="Proteomes" id="UP000295367">
    <property type="component" value="Unassembled WGS sequence"/>
</dbReference>
<reference evidence="3 4" key="1">
    <citation type="submission" date="2019-03" db="EMBL/GenBank/DDBJ databases">
        <title>Genomic Encyclopedia of Type Strains, Phase IV (KMG-IV): sequencing the most valuable type-strain genomes for metagenomic binning, comparative biology and taxonomic classification.</title>
        <authorList>
            <person name="Goeker M."/>
        </authorList>
    </citation>
    <scope>NUCLEOTIDE SEQUENCE [LARGE SCALE GENOMIC DNA]</scope>
    <source>
        <strain evidence="3 4">DSM 100309</strain>
    </source>
</reference>
<dbReference type="Pfam" id="PF08401">
    <property type="entry name" value="ArdcN"/>
    <property type="match status" value="1"/>
</dbReference>
<feature type="domain" description="Polyvalent protein metallopeptidase" evidence="2">
    <location>
        <begin position="142"/>
        <end position="268"/>
    </location>
</feature>
<dbReference type="InterPro" id="IPR017113">
    <property type="entry name" value="Antirestriction_ArdC"/>
</dbReference>
<dbReference type="PIRSF" id="PIRSF037112">
    <property type="entry name" value="Antirestriction_ArdC"/>
    <property type="match status" value="1"/>
</dbReference>
<evidence type="ECO:0000259" key="2">
    <source>
        <dbReference type="Pfam" id="PF18818"/>
    </source>
</evidence>
<dbReference type="Pfam" id="PF18818">
    <property type="entry name" value="MPTase-PolyVal"/>
    <property type="match status" value="1"/>
</dbReference>
<sequence length="290" mass="32414">MKTDIYQQVTDAIIANIEAGQLDKGINWAKETATGMPINYKTKASYNGINVLLLWNAAREAGFSNNQWLTFKQAAELGGSVKKGEKGQLCVFFKMLDIKDKISDEKKAVPMASPFWLFNLDQIEGIETGIEVALRSDFQQIESAEHILKASQAIIREEGQRAFYHTATDEIYLPERTRFSDVKEFYSVALHELTHWTGAKTRLDRDFAGRFGSEAYAFEELIAELGSAFLNAELGFTATMIPNHAQYINNWLTVLKNDKRAIFTAASQAGKAHSFIMNLVAVAEAKQKAA</sequence>
<proteinExistence type="predicted"/>
<dbReference type="OrthoDB" id="9792687at2"/>
<gene>
    <name evidence="3" type="ORF">EDC63_11926</name>
</gene>
<name>A0A4V2W138_9PROT</name>
<dbReference type="EMBL" id="SMCO01000019">
    <property type="protein sequence ID" value="TCV82709.1"/>
    <property type="molecule type" value="Genomic_DNA"/>
</dbReference>
<dbReference type="InterPro" id="IPR013610">
    <property type="entry name" value="ArdC_N"/>
</dbReference>
<keyword evidence="4" id="KW-1185">Reference proteome</keyword>
<dbReference type="RefSeq" id="WP_124944905.1">
    <property type="nucleotide sequence ID" value="NZ_BHVT01000004.1"/>
</dbReference>
<evidence type="ECO:0000259" key="1">
    <source>
        <dbReference type="Pfam" id="PF08401"/>
    </source>
</evidence>